<dbReference type="InterPro" id="IPR000843">
    <property type="entry name" value="HTH_LacI"/>
</dbReference>
<dbReference type="Pfam" id="PF13377">
    <property type="entry name" value="Peripla_BP_3"/>
    <property type="match status" value="1"/>
</dbReference>
<keyword evidence="3" id="KW-0804">Transcription</keyword>
<keyword evidence="2" id="KW-0238">DNA-binding</keyword>
<dbReference type="Pfam" id="PF00356">
    <property type="entry name" value="LacI"/>
    <property type="match status" value="1"/>
</dbReference>
<dbReference type="Gene3D" id="3.40.50.2300">
    <property type="match status" value="2"/>
</dbReference>
<dbReference type="SUPFAM" id="SSF53822">
    <property type="entry name" value="Periplasmic binding protein-like I"/>
    <property type="match status" value="1"/>
</dbReference>
<keyword evidence="6" id="KW-1185">Reference proteome</keyword>
<dbReference type="GO" id="GO:0000976">
    <property type="term" value="F:transcription cis-regulatory region binding"/>
    <property type="evidence" value="ECO:0007669"/>
    <property type="project" value="TreeGrafter"/>
</dbReference>
<dbReference type="GO" id="GO:0003700">
    <property type="term" value="F:DNA-binding transcription factor activity"/>
    <property type="evidence" value="ECO:0007669"/>
    <property type="project" value="TreeGrafter"/>
</dbReference>
<evidence type="ECO:0000259" key="4">
    <source>
        <dbReference type="PROSITE" id="PS50932"/>
    </source>
</evidence>
<dbReference type="Proteomes" id="UP000606172">
    <property type="component" value="Unassembled WGS sequence"/>
</dbReference>
<feature type="domain" description="HTH lacI-type" evidence="4">
    <location>
        <begin position="8"/>
        <end position="62"/>
    </location>
</feature>
<dbReference type="SMART" id="SM00354">
    <property type="entry name" value="HTH_LACI"/>
    <property type="match status" value="1"/>
</dbReference>
<evidence type="ECO:0000313" key="6">
    <source>
        <dbReference type="Proteomes" id="UP000606172"/>
    </source>
</evidence>
<organism evidence="5 6">
    <name type="scientific">Sinosporangium siamense</name>
    <dbReference type="NCBI Taxonomy" id="1367973"/>
    <lineage>
        <taxon>Bacteria</taxon>
        <taxon>Bacillati</taxon>
        <taxon>Actinomycetota</taxon>
        <taxon>Actinomycetes</taxon>
        <taxon>Streptosporangiales</taxon>
        <taxon>Streptosporangiaceae</taxon>
        <taxon>Sinosporangium</taxon>
    </lineage>
</organism>
<keyword evidence="1" id="KW-0805">Transcription regulation</keyword>
<dbReference type="InterPro" id="IPR028082">
    <property type="entry name" value="Peripla_BP_I"/>
</dbReference>
<dbReference type="PANTHER" id="PTHR30146:SF109">
    <property type="entry name" value="HTH-TYPE TRANSCRIPTIONAL REGULATOR GALS"/>
    <property type="match status" value="1"/>
</dbReference>
<sequence>MTHVDRRPDIAAVAAAAGVSVTTVSHVLSGRRPVSDATRAKVEAVIERLGYRPNPSARSLRTDRSESVALIVPDITNPFYPAVAAGLQDVLLGQGYLLSVNDAALPSRALREVVRHVLARRVDGIVLASYGATDDDIAEIARSGTKLVRLGGRFRAEFGDVVRADDVGGMHDVVSHLIERGYARIAFVNGERDAHPSRIRLEGYERAMREAGREIDPELIVSTTFTRAGGVEGATTLLERSTSRPDAIVCGNDLIAVGVLDVTRRLGLSVPGDLAITGYDDIEAASLVTPALTTVHNPAREIGRTCARMLLDRLAGDYDDVAREVVLAHRLIVRESS</sequence>
<dbReference type="SUPFAM" id="SSF47413">
    <property type="entry name" value="lambda repressor-like DNA-binding domains"/>
    <property type="match status" value="1"/>
</dbReference>
<evidence type="ECO:0000256" key="3">
    <source>
        <dbReference type="ARBA" id="ARBA00023163"/>
    </source>
</evidence>
<gene>
    <name evidence="5" type="primary">rbsR</name>
    <name evidence="5" type="ORF">Ssi02_29860</name>
</gene>
<dbReference type="Gene3D" id="1.10.260.40">
    <property type="entry name" value="lambda repressor-like DNA-binding domains"/>
    <property type="match status" value="1"/>
</dbReference>
<protein>
    <submittedName>
        <fullName evidence="5">Ribose operon repressor RbsR</fullName>
    </submittedName>
</protein>
<evidence type="ECO:0000256" key="1">
    <source>
        <dbReference type="ARBA" id="ARBA00023015"/>
    </source>
</evidence>
<evidence type="ECO:0000313" key="5">
    <source>
        <dbReference type="EMBL" id="GII92755.1"/>
    </source>
</evidence>
<dbReference type="PROSITE" id="PS50932">
    <property type="entry name" value="HTH_LACI_2"/>
    <property type="match status" value="1"/>
</dbReference>
<dbReference type="PANTHER" id="PTHR30146">
    <property type="entry name" value="LACI-RELATED TRANSCRIPTIONAL REPRESSOR"/>
    <property type="match status" value="1"/>
</dbReference>
<evidence type="ECO:0000256" key="2">
    <source>
        <dbReference type="ARBA" id="ARBA00023125"/>
    </source>
</evidence>
<comment type="caution">
    <text evidence="5">The sequence shown here is derived from an EMBL/GenBank/DDBJ whole genome shotgun (WGS) entry which is preliminary data.</text>
</comment>
<dbReference type="InterPro" id="IPR010982">
    <property type="entry name" value="Lambda_DNA-bd_dom_sf"/>
</dbReference>
<dbReference type="CDD" id="cd01392">
    <property type="entry name" value="HTH_LacI"/>
    <property type="match status" value="1"/>
</dbReference>
<dbReference type="CDD" id="cd06267">
    <property type="entry name" value="PBP1_LacI_sugar_binding-like"/>
    <property type="match status" value="1"/>
</dbReference>
<dbReference type="EMBL" id="BOOW01000018">
    <property type="protein sequence ID" value="GII92755.1"/>
    <property type="molecule type" value="Genomic_DNA"/>
</dbReference>
<reference evidence="5" key="1">
    <citation type="submission" date="2021-01" db="EMBL/GenBank/DDBJ databases">
        <title>Whole genome shotgun sequence of Sinosporangium siamense NBRC 109515.</title>
        <authorList>
            <person name="Komaki H."/>
            <person name="Tamura T."/>
        </authorList>
    </citation>
    <scope>NUCLEOTIDE SEQUENCE</scope>
    <source>
        <strain evidence="5">NBRC 109515</strain>
    </source>
</reference>
<dbReference type="InterPro" id="IPR046335">
    <property type="entry name" value="LacI/GalR-like_sensor"/>
</dbReference>
<accession>A0A919RF46</accession>
<name>A0A919RF46_9ACTN</name>
<proteinExistence type="predicted"/>
<dbReference type="AlphaFoldDB" id="A0A919RF46"/>